<feature type="signal peptide" evidence="1">
    <location>
        <begin position="1"/>
        <end position="21"/>
    </location>
</feature>
<dbReference type="EMBL" id="REGN01006671">
    <property type="protein sequence ID" value="RNA08659.1"/>
    <property type="molecule type" value="Genomic_DNA"/>
</dbReference>
<evidence type="ECO:0000256" key="1">
    <source>
        <dbReference type="SAM" id="SignalP"/>
    </source>
</evidence>
<dbReference type="AlphaFoldDB" id="A0A3M7QBP5"/>
<feature type="chain" id="PRO_5018277707" evidence="1">
    <location>
        <begin position="22"/>
        <end position="75"/>
    </location>
</feature>
<protein>
    <submittedName>
        <fullName evidence="2">Uncharacterized protein</fullName>
    </submittedName>
</protein>
<gene>
    <name evidence="2" type="ORF">BpHYR1_041605</name>
</gene>
<keyword evidence="3" id="KW-1185">Reference proteome</keyword>
<sequence>MFLNFPRQLVLQIGLKILGLCIVPNSCKRFITNRITVSKFKILKRTFNKVSYLIKYCSFQAVYITDNQTMNKLEI</sequence>
<evidence type="ECO:0000313" key="2">
    <source>
        <dbReference type="EMBL" id="RNA08659.1"/>
    </source>
</evidence>
<accession>A0A3M7QBP5</accession>
<keyword evidence="1" id="KW-0732">Signal</keyword>
<proteinExistence type="predicted"/>
<comment type="caution">
    <text evidence="2">The sequence shown here is derived from an EMBL/GenBank/DDBJ whole genome shotgun (WGS) entry which is preliminary data.</text>
</comment>
<organism evidence="2 3">
    <name type="scientific">Brachionus plicatilis</name>
    <name type="common">Marine rotifer</name>
    <name type="synonym">Brachionus muelleri</name>
    <dbReference type="NCBI Taxonomy" id="10195"/>
    <lineage>
        <taxon>Eukaryota</taxon>
        <taxon>Metazoa</taxon>
        <taxon>Spiralia</taxon>
        <taxon>Gnathifera</taxon>
        <taxon>Rotifera</taxon>
        <taxon>Eurotatoria</taxon>
        <taxon>Monogononta</taxon>
        <taxon>Pseudotrocha</taxon>
        <taxon>Ploima</taxon>
        <taxon>Brachionidae</taxon>
        <taxon>Brachionus</taxon>
    </lineage>
</organism>
<reference evidence="2 3" key="1">
    <citation type="journal article" date="2018" name="Sci. Rep.">
        <title>Genomic signatures of local adaptation to the degree of environmental predictability in rotifers.</title>
        <authorList>
            <person name="Franch-Gras L."/>
            <person name="Hahn C."/>
            <person name="Garcia-Roger E.M."/>
            <person name="Carmona M.J."/>
            <person name="Serra M."/>
            <person name="Gomez A."/>
        </authorList>
    </citation>
    <scope>NUCLEOTIDE SEQUENCE [LARGE SCALE GENOMIC DNA]</scope>
    <source>
        <strain evidence="2">HYR1</strain>
    </source>
</reference>
<name>A0A3M7QBP5_BRAPC</name>
<dbReference type="Proteomes" id="UP000276133">
    <property type="component" value="Unassembled WGS sequence"/>
</dbReference>
<evidence type="ECO:0000313" key="3">
    <source>
        <dbReference type="Proteomes" id="UP000276133"/>
    </source>
</evidence>